<organism evidence="4 5">
    <name type="scientific">Ramlibacter cellulosilyticus</name>
    <dbReference type="NCBI Taxonomy" id="2764187"/>
    <lineage>
        <taxon>Bacteria</taxon>
        <taxon>Pseudomonadati</taxon>
        <taxon>Pseudomonadota</taxon>
        <taxon>Betaproteobacteria</taxon>
        <taxon>Burkholderiales</taxon>
        <taxon>Comamonadaceae</taxon>
        <taxon>Ramlibacter</taxon>
    </lineage>
</organism>
<dbReference type="InterPro" id="IPR029787">
    <property type="entry name" value="Nucleotide_cyclase"/>
</dbReference>
<dbReference type="InterPro" id="IPR000160">
    <property type="entry name" value="GGDEF_dom"/>
</dbReference>
<feature type="transmembrane region" description="Helical" evidence="2">
    <location>
        <begin position="98"/>
        <end position="120"/>
    </location>
</feature>
<keyword evidence="2" id="KW-1133">Transmembrane helix</keyword>
<dbReference type="SUPFAM" id="SSF55073">
    <property type="entry name" value="Nucleotide cyclase"/>
    <property type="match status" value="1"/>
</dbReference>
<name>A0A923SCQ3_9BURK</name>
<proteinExistence type="predicted"/>
<feature type="region of interest" description="Disordered" evidence="1">
    <location>
        <begin position="380"/>
        <end position="421"/>
    </location>
</feature>
<dbReference type="RefSeq" id="WP_187077263.1">
    <property type="nucleotide sequence ID" value="NZ_JACORT010000007.1"/>
</dbReference>
<gene>
    <name evidence="4" type="ORF">H8N03_16315</name>
</gene>
<dbReference type="Proteomes" id="UP000608513">
    <property type="component" value="Unassembled WGS sequence"/>
</dbReference>
<keyword evidence="2" id="KW-0472">Membrane</keyword>
<evidence type="ECO:0000259" key="3">
    <source>
        <dbReference type="SMART" id="SM00267"/>
    </source>
</evidence>
<evidence type="ECO:0000313" key="4">
    <source>
        <dbReference type="EMBL" id="MBC5784513.1"/>
    </source>
</evidence>
<reference evidence="4" key="1">
    <citation type="submission" date="2020-08" db="EMBL/GenBank/DDBJ databases">
        <title>Ramlibacter sp. USB13 16S ribosomal RNA gene genome sequencing and assembly.</title>
        <authorList>
            <person name="Kang M."/>
        </authorList>
    </citation>
    <scope>NUCLEOTIDE SEQUENCE</scope>
    <source>
        <strain evidence="4">USB13</strain>
    </source>
</reference>
<feature type="transmembrane region" description="Helical" evidence="2">
    <location>
        <begin position="126"/>
        <end position="145"/>
    </location>
</feature>
<protein>
    <submittedName>
        <fullName evidence="4">Diguanylate cyclase</fullName>
    </submittedName>
</protein>
<evidence type="ECO:0000256" key="1">
    <source>
        <dbReference type="SAM" id="MobiDB-lite"/>
    </source>
</evidence>
<feature type="transmembrane region" description="Helical" evidence="2">
    <location>
        <begin position="68"/>
        <end position="86"/>
    </location>
</feature>
<feature type="transmembrane region" description="Helical" evidence="2">
    <location>
        <begin position="6"/>
        <end position="24"/>
    </location>
</feature>
<feature type="transmembrane region" description="Helical" evidence="2">
    <location>
        <begin position="154"/>
        <end position="176"/>
    </location>
</feature>
<keyword evidence="2" id="KW-0812">Transmembrane</keyword>
<feature type="domain" description="GGDEF" evidence="3">
    <location>
        <begin position="206"/>
        <end position="386"/>
    </location>
</feature>
<evidence type="ECO:0000313" key="5">
    <source>
        <dbReference type="Proteomes" id="UP000608513"/>
    </source>
</evidence>
<keyword evidence="5" id="KW-1185">Reference proteome</keyword>
<dbReference type="EMBL" id="JACORT010000007">
    <property type="protein sequence ID" value="MBC5784513.1"/>
    <property type="molecule type" value="Genomic_DNA"/>
</dbReference>
<dbReference type="SMART" id="SM00267">
    <property type="entry name" value="GGDEF"/>
    <property type="match status" value="1"/>
</dbReference>
<feature type="transmembrane region" description="Helical" evidence="2">
    <location>
        <begin position="182"/>
        <end position="206"/>
    </location>
</feature>
<dbReference type="AlphaFoldDB" id="A0A923SCQ3"/>
<dbReference type="InterPro" id="IPR043128">
    <property type="entry name" value="Rev_trsase/Diguanyl_cyclase"/>
</dbReference>
<feature type="transmembrane region" description="Helical" evidence="2">
    <location>
        <begin position="36"/>
        <end position="56"/>
    </location>
</feature>
<accession>A0A923SCQ3</accession>
<comment type="caution">
    <text evidence="4">The sequence shown here is derived from an EMBL/GenBank/DDBJ whole genome shotgun (WGS) entry which is preliminary data.</text>
</comment>
<sequence>MGTIALVVWSMALGAIAAVGLARAGDLFRRPGPAQLRALAFHLSVFLLVLVESGVLRQLAHPGPERLRVLQVLAGPVCVGVSSFWIQGWLGAGERDRLMAAVLRAAAFGVPAGGVAALLLPGELQLPAAALLSLLGSGLTCWLTVRAWTIGDRLALVMAGGCALTLPAIAGLYALAMHRGPWPLAVHVALAVAAVGSNAVTGHGLWRRARRAWRTREGGATAIDPVTQVHSSTALVQQLLAAQKRRRRTGREGALLAVTIFEPERIATLAGNAALNEVWMTLAGRIQRQIGLVNPVGRYWDRCFVGLVETIPARPWLRTIGLRLAGTLRQPVEVTGRNGEAMRVRVDFGVGVVHLRRRPLEVEDVLDEAQRLAEAARQMRSRAALADPQTGEPVPAEQASFHGRPARPLLQPVAATQRAAT</sequence>
<evidence type="ECO:0000256" key="2">
    <source>
        <dbReference type="SAM" id="Phobius"/>
    </source>
</evidence>
<dbReference type="Gene3D" id="3.30.70.270">
    <property type="match status" value="1"/>
</dbReference>